<evidence type="ECO:0000256" key="4">
    <source>
        <dbReference type="ARBA" id="ARBA00022729"/>
    </source>
</evidence>
<dbReference type="GeneID" id="61421831"/>
<sequence>MRNFYKLFALLLMAMTSILSVENIQQVNASEITNYINNTSVIYGGKPLDSTTTNETVQPYRRFSITSSFDFPDEQTILSGDSLTLTIPKELRFYGAIPPFNVTNDGGDVVGVATVNASTQPNSVSVVFTDQFSKVPENKKMNLNFELVANENVLTTGEKVNTTIGGTPIAFTYQPGTGVGIDQNILKYSYKDNVDPDIIHWVAIVNAGQKPITNMVISDTLGQHQTFIDGSLKLDRLEIKADDPIDNETEAKSRTVIGNHASEVIFNSEKTQMTFTDSVGYISNINGKDYGNAYYIRYSSKIDRSTSGEMKSFDNTISVSGSNISTVSKNANYNDESGSGNASSSKSENVILKTKKNLIGKDAVLTENQFHFELYNKDDLSKPIQTKGNNADGTIIFDAIKYSQVGTYNYIIKEVIPAPEDREPGFTYDTNEVIVTVTVTKEANGVYMGATSYGSTTEFTNKYTSTISVKGTKIWVNDNKKNRPATLQVQLYANDVAVEGKITSINSDNTYSFENLPKYDENSDLIMYTVKEINVPKGYRVSYDPTGLNITNTYTPTSTQAKISVTKNLTGRELKSGEFEFTLSGEDGNKVETVKNGADGSVNFSSISYDKAGTYKYIIEETNTELSGITYDTTPITVTVTVIEDDEGKLEAKVTYENEDTSFENTYTPKMPSNHKPTKIVKSPYNRVVSKIKALLPSTGEKSTIILSLLGISILVFVIRRQRKNK</sequence>
<dbReference type="Gene3D" id="2.60.40.1280">
    <property type="match status" value="1"/>
</dbReference>
<dbReference type="HOGENOM" id="CLU_381262_0_0_9"/>
<keyword evidence="4 7" id="KW-0732">Signal</keyword>
<dbReference type="Gene3D" id="2.60.40.1140">
    <property type="entry name" value="Collagen-binding surface protein Cna, B-type domain"/>
    <property type="match status" value="1"/>
</dbReference>
<evidence type="ECO:0000256" key="1">
    <source>
        <dbReference type="ARBA" id="ARBA00004168"/>
    </source>
</evidence>
<dbReference type="Pfam" id="PF05737">
    <property type="entry name" value="Collagen_bind"/>
    <property type="match status" value="1"/>
</dbReference>
<dbReference type="InterPro" id="IPR038174">
    <property type="entry name" value="Strep_pil_link_sf"/>
</dbReference>
<feature type="signal peptide" evidence="7">
    <location>
        <begin position="1"/>
        <end position="21"/>
    </location>
</feature>
<dbReference type="Pfam" id="PF00746">
    <property type="entry name" value="Gram_pos_anchor"/>
    <property type="match status" value="1"/>
</dbReference>
<comment type="caution">
    <text evidence="13">The sequence shown here is derived from an EMBL/GenBank/DDBJ whole genome shotgun (WGS) entry which is preliminary data.</text>
</comment>
<keyword evidence="6" id="KW-1133">Transmembrane helix</keyword>
<dbReference type="NCBIfam" id="TIGR03786">
    <property type="entry name" value="strep_pil_rpt"/>
    <property type="match status" value="2"/>
</dbReference>
<dbReference type="GO" id="GO:0005518">
    <property type="term" value="F:collagen binding"/>
    <property type="evidence" value="ECO:0007669"/>
    <property type="project" value="InterPro"/>
</dbReference>
<dbReference type="Pfam" id="PF17961">
    <property type="entry name" value="Big_8"/>
    <property type="match status" value="1"/>
</dbReference>
<feature type="domain" description="Collagen binding" evidence="9">
    <location>
        <begin position="183"/>
        <end position="329"/>
    </location>
</feature>
<feature type="domain" description="CNA-B" evidence="10">
    <location>
        <begin position="469"/>
        <end position="553"/>
    </location>
</feature>
<evidence type="ECO:0000259" key="8">
    <source>
        <dbReference type="Pfam" id="PF00746"/>
    </source>
</evidence>
<feature type="chain" id="PRO_5039504561" evidence="7">
    <location>
        <begin position="22"/>
        <end position="726"/>
    </location>
</feature>
<keyword evidence="2" id="KW-0134">Cell wall</keyword>
<name>F1Z0T3_9STRE</name>
<dbReference type="InterPro" id="IPR011252">
    <property type="entry name" value="Fibrogen-bd_dom1"/>
</dbReference>
<feature type="domain" description="Gram-positive cocci surface proteins LPxTG" evidence="8">
    <location>
        <begin position="690"/>
        <end position="724"/>
    </location>
</feature>
<evidence type="ECO:0000313" key="13">
    <source>
        <dbReference type="EMBL" id="EGE54725.1"/>
    </source>
</evidence>
<evidence type="ECO:0000256" key="6">
    <source>
        <dbReference type="SAM" id="Phobius"/>
    </source>
</evidence>
<comment type="subcellular location">
    <subcellularLocation>
        <location evidence="1">Secreted</location>
        <location evidence="1">Cell wall</location>
        <topology evidence="1">Peptidoglycan-anchor</topology>
    </subcellularLocation>
</comment>
<dbReference type="eggNOG" id="COG4932">
    <property type="taxonomic scope" value="Bacteria"/>
</dbReference>
<dbReference type="SUPFAM" id="SSF49401">
    <property type="entry name" value="Bacterial adhesins"/>
    <property type="match status" value="2"/>
</dbReference>
<dbReference type="InterPro" id="IPR041171">
    <property type="entry name" value="SDR_Ig"/>
</dbReference>
<proteinExistence type="predicted"/>
<feature type="domain" description="SDR-like Ig" evidence="12">
    <location>
        <begin position="58"/>
        <end position="158"/>
    </location>
</feature>
<evidence type="ECO:0000259" key="12">
    <source>
        <dbReference type="Pfam" id="PF17961"/>
    </source>
</evidence>
<dbReference type="RefSeq" id="WP_003105433.1">
    <property type="nucleotide sequence ID" value="NZ_AEUT02000001.1"/>
</dbReference>
<dbReference type="Proteomes" id="UP000003732">
    <property type="component" value="Unassembled WGS sequence"/>
</dbReference>
<evidence type="ECO:0000259" key="10">
    <source>
        <dbReference type="Pfam" id="PF05738"/>
    </source>
</evidence>
<dbReference type="SUPFAM" id="SSF49478">
    <property type="entry name" value="Cna protein B-type domain"/>
    <property type="match status" value="1"/>
</dbReference>
<gene>
    <name evidence="13" type="ORF">SPB_1927</name>
</gene>
<dbReference type="Pfam" id="PF12892">
    <property type="entry name" value="FctA"/>
    <property type="match status" value="2"/>
</dbReference>
<evidence type="ECO:0000256" key="2">
    <source>
        <dbReference type="ARBA" id="ARBA00022512"/>
    </source>
</evidence>
<evidence type="ECO:0000256" key="7">
    <source>
        <dbReference type="SAM" id="SignalP"/>
    </source>
</evidence>
<keyword evidence="5" id="KW-0572">Peptidoglycan-anchor</keyword>
<dbReference type="AlphaFoldDB" id="F1Z0T3"/>
<evidence type="ECO:0000256" key="3">
    <source>
        <dbReference type="ARBA" id="ARBA00022525"/>
    </source>
</evidence>
<dbReference type="Gene3D" id="2.60.40.740">
    <property type="match status" value="1"/>
</dbReference>
<evidence type="ECO:0000313" key="14">
    <source>
        <dbReference type="Proteomes" id="UP000003732"/>
    </source>
</evidence>
<dbReference type="Pfam" id="PF05738">
    <property type="entry name" value="Cna_B"/>
    <property type="match status" value="1"/>
</dbReference>
<dbReference type="NCBIfam" id="TIGR01167">
    <property type="entry name" value="LPXTG_anchor"/>
    <property type="match status" value="1"/>
</dbReference>
<dbReference type="Gene3D" id="2.60.40.3050">
    <property type="match status" value="2"/>
</dbReference>
<dbReference type="InterPro" id="IPR022464">
    <property type="entry name" value="Strep_pil_isopept_link"/>
</dbReference>
<dbReference type="GO" id="GO:0007155">
    <property type="term" value="P:cell adhesion"/>
    <property type="evidence" value="ECO:0007669"/>
    <property type="project" value="InterPro"/>
</dbReference>
<keyword evidence="3" id="KW-0964">Secreted</keyword>
<dbReference type="CDD" id="cd00222">
    <property type="entry name" value="CollagenBindB"/>
    <property type="match status" value="1"/>
</dbReference>
<evidence type="ECO:0000259" key="9">
    <source>
        <dbReference type="Pfam" id="PF05737"/>
    </source>
</evidence>
<dbReference type="EMBL" id="AEUT02000001">
    <property type="protein sequence ID" value="EGE54725.1"/>
    <property type="molecule type" value="Genomic_DNA"/>
</dbReference>
<evidence type="ECO:0000259" key="11">
    <source>
        <dbReference type="Pfam" id="PF12892"/>
    </source>
</evidence>
<keyword evidence="6" id="KW-0472">Membrane</keyword>
<dbReference type="InterPro" id="IPR008454">
    <property type="entry name" value="Collagen-bd_Cna-like_B-typ_dom"/>
</dbReference>
<reference evidence="13 14" key="1">
    <citation type="submission" date="2011-02" db="EMBL/GenBank/DDBJ databases">
        <authorList>
            <person name="Stanhope M.J."/>
            <person name="Durkin A.S."/>
            <person name="Hostetler J."/>
            <person name="Kim M."/>
            <person name="Radune D."/>
            <person name="Singh I."/>
            <person name="Town C.D."/>
        </authorList>
    </citation>
    <scope>NUCLEOTIDE SEQUENCE [LARGE SCALE GENOMIC DNA]</scope>
    <source>
        <strain evidence="13 14">NCFD 2020</strain>
    </source>
</reference>
<organism evidence="13 14">
    <name type="scientific">Streptococcus parauberis NCFD 2020</name>
    <dbReference type="NCBI Taxonomy" id="873447"/>
    <lineage>
        <taxon>Bacteria</taxon>
        <taxon>Bacillati</taxon>
        <taxon>Bacillota</taxon>
        <taxon>Bacilli</taxon>
        <taxon>Lactobacillales</taxon>
        <taxon>Streptococcaceae</taxon>
        <taxon>Streptococcus</taxon>
    </lineage>
</organism>
<accession>F1Z0T3</accession>
<dbReference type="InterPro" id="IPR008456">
    <property type="entry name" value="Collagen-bd_dom"/>
</dbReference>
<feature type="domain" description="Streptococcal pilin isopeptide linkage" evidence="11">
    <location>
        <begin position="563"/>
        <end position="668"/>
    </location>
</feature>
<protein>
    <submittedName>
        <fullName evidence="13">Pilin isopeptide linkage domain protein</fullName>
    </submittedName>
</protein>
<keyword evidence="6" id="KW-0812">Transmembrane</keyword>
<evidence type="ECO:0000256" key="5">
    <source>
        <dbReference type="ARBA" id="ARBA00023088"/>
    </source>
</evidence>
<dbReference type="InterPro" id="IPR008966">
    <property type="entry name" value="Adhesion_dom_sf"/>
</dbReference>
<feature type="domain" description="Streptococcal pilin isopeptide linkage" evidence="11">
    <location>
        <begin position="352"/>
        <end position="464"/>
    </location>
</feature>
<feature type="transmembrane region" description="Helical" evidence="6">
    <location>
        <begin position="703"/>
        <end position="719"/>
    </location>
</feature>
<dbReference type="InterPro" id="IPR019931">
    <property type="entry name" value="LPXTG_anchor"/>
</dbReference>